<reference evidence="1 2" key="1">
    <citation type="journal article" date="2015" name="Genome Announc.">
        <title>Complete Genome Sequence of Enterotoxigenic Escherichia coli N4-Like Podophage Pollock.</title>
        <authorList>
            <person name="Patel R.S."/>
            <person name="Lessor L.E."/>
            <person name="Hernandez A.C."/>
            <person name="Kuty Everett G.F."/>
        </authorList>
    </citation>
    <scope>NUCLEOTIDE SEQUENCE [LARGE SCALE GENOMIC DNA]</scope>
</reference>
<proteinExistence type="predicted"/>
<keyword evidence="2" id="KW-1185">Reference proteome</keyword>
<gene>
    <name evidence="1" type="ORF">CPT_Pollock20</name>
</gene>
<protein>
    <submittedName>
        <fullName evidence="1">Uncharacterized protein</fullName>
    </submittedName>
</protein>
<sequence length="126" mass="14651">MSIFTNVTITIDPLGHYVSIPRDRIRDSLGYIPQIVERGVRQAKDEKDAGFWIWTIYQYGNPLNPPETKLKFKDGILTYPKEEPKYPIAVYHLNNVAGLDIRFWQYEHAMTVYTVNGKAILFGRMD</sequence>
<dbReference type="KEGG" id="vg:24724557"/>
<evidence type="ECO:0000313" key="2">
    <source>
        <dbReference type="Proteomes" id="UP000030324"/>
    </source>
</evidence>
<dbReference type="RefSeq" id="YP_009152121.1">
    <property type="nucleotide sequence ID" value="NC_027381.1"/>
</dbReference>
<organism evidence="1 2">
    <name type="scientific">Escherichia phage Pollock</name>
    <dbReference type="NCBI Taxonomy" id="1540097"/>
    <lineage>
        <taxon>Viruses</taxon>
        <taxon>Duplodnaviria</taxon>
        <taxon>Heunggongvirae</taxon>
        <taxon>Uroviricota</taxon>
        <taxon>Caudoviricetes</taxon>
        <taxon>Schitoviridae</taxon>
        <taxon>Humphriesvirinae</taxon>
        <taxon>Pollockvirus</taxon>
        <taxon>Pollockvirus pollock</taxon>
    </lineage>
</organism>
<dbReference type="EMBL" id="KM236242">
    <property type="protein sequence ID" value="AIX12379.1"/>
    <property type="molecule type" value="Genomic_DNA"/>
</dbReference>
<evidence type="ECO:0000313" key="1">
    <source>
        <dbReference type="EMBL" id="AIX12379.1"/>
    </source>
</evidence>
<dbReference type="OrthoDB" id="17833at10239"/>
<accession>A0A0A0YPU6</accession>
<name>A0A0A0YPU6_9CAUD</name>
<dbReference type="Proteomes" id="UP000030324">
    <property type="component" value="Segment"/>
</dbReference>
<dbReference type="GeneID" id="24724557"/>